<accession>A0AAF0A087</accession>
<dbReference type="PANTHER" id="PTHR42693:SF53">
    <property type="entry name" value="ENDO-4-O-SULFATASE"/>
    <property type="match status" value="1"/>
</dbReference>
<keyword evidence="4" id="KW-0106">Calcium</keyword>
<evidence type="ECO:0000256" key="1">
    <source>
        <dbReference type="ARBA" id="ARBA00008779"/>
    </source>
</evidence>
<evidence type="ECO:0000256" key="2">
    <source>
        <dbReference type="ARBA" id="ARBA00022723"/>
    </source>
</evidence>
<dbReference type="PROSITE" id="PS00523">
    <property type="entry name" value="SULFATASE_1"/>
    <property type="match status" value="1"/>
</dbReference>
<dbReference type="PANTHER" id="PTHR42693">
    <property type="entry name" value="ARYLSULFATASE FAMILY MEMBER"/>
    <property type="match status" value="1"/>
</dbReference>
<evidence type="ECO:0000313" key="7">
    <source>
        <dbReference type="EMBL" id="WED64072.1"/>
    </source>
</evidence>
<gene>
    <name evidence="7" type="ORF">PXH66_17175</name>
</gene>
<dbReference type="Gene3D" id="3.40.720.10">
    <property type="entry name" value="Alkaline Phosphatase, subunit A"/>
    <property type="match status" value="1"/>
</dbReference>
<sequence>MMFSPASRRFPFLIVLAYFALLVAASAATEGRSPNVVLILTDDQGWGDVGYNGNPSLRTPNLDRLARQSTSLDQFTTYPSCAPTRAGLLTGRHCYRTGVTEVLGGNFMMHADEITLAELMRDAGYATGIFGKWHLGPNYPLRPNDQGFQEVLVHKGGGIGQPAGPAGNTYYDPVLEHNGVSERTEGYCDDVFAEATIDFIRENADQPFLAYYSTPLPHFPLVVPDELADPYRKMGLHEHNALTYGMIASVDRNVGRIMDTLEELDLEEDTIVIFLSDNGPRTRRTKNDKYPDRYVGGLRGTKTSVYENGIRVPFLIRWPGKFAAGRKLETLTGHIDVMPTLAEACGFPLPTDRAIDGISMLPLLRGETDAWPDRRLFYQLHAGPEPFRYVHFAVRTDRYKLISPDDNPHVVYDPPSERRIKAMLNSLELYDLQEDPSEINNIAAQHPEIVDRLLEDYEAWFDDVTGQRDYSHQALTLLGTPAQPTTVLSRFDNRSWRLATEGSDWGDMHTVNGGHWDVRTPEPGTYRVKLDFEAKDADGVATIKFAGQAWTKPFRAGVKSLEFEAVDLPAATDSLRIFLKTGRYAESVAYAELQRVR</sequence>
<reference evidence="7" key="1">
    <citation type="submission" date="2023-03" db="EMBL/GenBank/DDBJ databases">
        <title>Lomoglobus Profundus gen. nov., sp. nov., a novel member of the phylum Verrucomicrobia, isolated from deep-marine sediment of South China Sea.</title>
        <authorList>
            <person name="Ahmad T."/>
            <person name="Ishaq S.E."/>
            <person name="Wang F."/>
        </authorList>
    </citation>
    <scope>NUCLEOTIDE SEQUENCE</scope>
    <source>
        <strain evidence="7">LMO-M01</strain>
    </source>
</reference>
<dbReference type="EMBL" id="CP119075">
    <property type="protein sequence ID" value="WED64072.1"/>
    <property type="molecule type" value="Genomic_DNA"/>
</dbReference>
<dbReference type="Proteomes" id="UP001218638">
    <property type="component" value="Chromosome"/>
</dbReference>
<evidence type="ECO:0000313" key="8">
    <source>
        <dbReference type="Proteomes" id="UP001218638"/>
    </source>
</evidence>
<dbReference type="AlphaFoldDB" id="A0AAF0A087"/>
<feature type="domain" description="Sulfatase N-terminal" evidence="6">
    <location>
        <begin position="34"/>
        <end position="346"/>
    </location>
</feature>
<feature type="chain" id="PRO_5042052921" evidence="5">
    <location>
        <begin position="28"/>
        <end position="597"/>
    </location>
</feature>
<dbReference type="Gene3D" id="3.30.1120.10">
    <property type="match status" value="1"/>
</dbReference>
<keyword evidence="3" id="KW-0378">Hydrolase</keyword>
<dbReference type="SUPFAM" id="SSF53649">
    <property type="entry name" value="Alkaline phosphatase-like"/>
    <property type="match status" value="1"/>
</dbReference>
<dbReference type="GO" id="GO:0004065">
    <property type="term" value="F:arylsulfatase activity"/>
    <property type="evidence" value="ECO:0007669"/>
    <property type="project" value="TreeGrafter"/>
</dbReference>
<dbReference type="GO" id="GO:0046872">
    <property type="term" value="F:metal ion binding"/>
    <property type="evidence" value="ECO:0007669"/>
    <property type="project" value="UniProtKB-KW"/>
</dbReference>
<name>A0AAF0A087_9BACT</name>
<organism evidence="7 8">
    <name type="scientific">Synoicihabitans lomoniglobus</name>
    <dbReference type="NCBI Taxonomy" id="2909285"/>
    <lineage>
        <taxon>Bacteria</taxon>
        <taxon>Pseudomonadati</taxon>
        <taxon>Verrucomicrobiota</taxon>
        <taxon>Opitutia</taxon>
        <taxon>Opitutales</taxon>
        <taxon>Opitutaceae</taxon>
        <taxon>Synoicihabitans</taxon>
    </lineage>
</organism>
<dbReference type="KEGG" id="slom:PXH66_17175"/>
<proteinExistence type="inferred from homology"/>
<dbReference type="RefSeq" id="WP_330930055.1">
    <property type="nucleotide sequence ID" value="NZ_CP119075.1"/>
</dbReference>
<evidence type="ECO:0000259" key="6">
    <source>
        <dbReference type="Pfam" id="PF00884"/>
    </source>
</evidence>
<dbReference type="InterPro" id="IPR050738">
    <property type="entry name" value="Sulfatase"/>
</dbReference>
<keyword evidence="8" id="KW-1185">Reference proteome</keyword>
<keyword evidence="5" id="KW-0732">Signal</keyword>
<evidence type="ECO:0000256" key="4">
    <source>
        <dbReference type="ARBA" id="ARBA00022837"/>
    </source>
</evidence>
<dbReference type="InterPro" id="IPR000917">
    <property type="entry name" value="Sulfatase_N"/>
</dbReference>
<dbReference type="Pfam" id="PF00884">
    <property type="entry name" value="Sulfatase"/>
    <property type="match status" value="1"/>
</dbReference>
<evidence type="ECO:0000256" key="3">
    <source>
        <dbReference type="ARBA" id="ARBA00022801"/>
    </source>
</evidence>
<comment type="similarity">
    <text evidence="1">Belongs to the sulfatase family.</text>
</comment>
<dbReference type="InterPro" id="IPR024607">
    <property type="entry name" value="Sulfatase_CS"/>
</dbReference>
<dbReference type="InterPro" id="IPR017850">
    <property type="entry name" value="Alkaline_phosphatase_core_sf"/>
</dbReference>
<dbReference type="CDD" id="cd16146">
    <property type="entry name" value="ARS_like"/>
    <property type="match status" value="1"/>
</dbReference>
<keyword evidence="2" id="KW-0479">Metal-binding</keyword>
<evidence type="ECO:0000256" key="5">
    <source>
        <dbReference type="SAM" id="SignalP"/>
    </source>
</evidence>
<protein>
    <submittedName>
        <fullName evidence="7">Arylsulfatase</fullName>
    </submittedName>
</protein>
<feature type="signal peptide" evidence="5">
    <location>
        <begin position="1"/>
        <end position="27"/>
    </location>
</feature>